<dbReference type="STRING" id="568860.SAMN05421811_102113"/>
<evidence type="ECO:0000313" key="1">
    <source>
        <dbReference type="EMBL" id="SET12206.1"/>
    </source>
</evidence>
<evidence type="ECO:0000313" key="2">
    <source>
        <dbReference type="Proteomes" id="UP000199361"/>
    </source>
</evidence>
<dbReference type="AlphaFoldDB" id="A0A1I0BYT2"/>
<reference evidence="1 2" key="1">
    <citation type="submission" date="2016-10" db="EMBL/GenBank/DDBJ databases">
        <authorList>
            <person name="de Groot N.N."/>
        </authorList>
    </citation>
    <scope>NUCLEOTIDE SEQUENCE [LARGE SCALE GENOMIC DNA]</scope>
    <source>
        <strain evidence="1 2">CGMCC 4.5598</strain>
    </source>
</reference>
<proteinExistence type="predicted"/>
<organism evidence="1 2">
    <name type="scientific">Nonomuraea wenchangensis</name>
    <dbReference type="NCBI Taxonomy" id="568860"/>
    <lineage>
        <taxon>Bacteria</taxon>
        <taxon>Bacillati</taxon>
        <taxon>Actinomycetota</taxon>
        <taxon>Actinomycetes</taxon>
        <taxon>Streptosporangiales</taxon>
        <taxon>Streptosporangiaceae</taxon>
        <taxon>Nonomuraea</taxon>
    </lineage>
</organism>
<name>A0A1I0BYT2_9ACTN</name>
<accession>A0A1I0BYT2</accession>
<dbReference type="Proteomes" id="UP000199361">
    <property type="component" value="Unassembled WGS sequence"/>
</dbReference>
<dbReference type="EMBL" id="FOHX01000002">
    <property type="protein sequence ID" value="SET12206.1"/>
    <property type="molecule type" value="Genomic_DNA"/>
</dbReference>
<keyword evidence="2" id="KW-1185">Reference proteome</keyword>
<sequence>MDRLLRLQRSLYAATGDPRYRPTRWLTERAQLGLPLTQPSFPAG</sequence>
<gene>
    <name evidence="1" type="ORF">SAMN05421811_102113</name>
</gene>
<protein>
    <submittedName>
        <fullName evidence="1">3-hydroxybutyryl-CoA dehydrogenase</fullName>
    </submittedName>
</protein>